<feature type="domain" description="Cytochrome c" evidence="10">
    <location>
        <begin position="244"/>
        <end position="378"/>
    </location>
</feature>
<evidence type="ECO:0000256" key="6">
    <source>
        <dbReference type="ARBA" id="ARBA00023004"/>
    </source>
</evidence>
<evidence type="ECO:0000256" key="8">
    <source>
        <dbReference type="SAM" id="MobiDB-lite"/>
    </source>
</evidence>
<keyword evidence="12" id="KW-1185">Reference proteome</keyword>
<comment type="subcellular location">
    <subcellularLocation>
        <location evidence="1">Cell envelope</location>
    </subcellularLocation>
</comment>
<feature type="signal peptide" evidence="9">
    <location>
        <begin position="1"/>
        <end position="19"/>
    </location>
</feature>
<evidence type="ECO:0000313" key="11">
    <source>
        <dbReference type="EMBL" id="SPF29605.1"/>
    </source>
</evidence>
<feature type="region of interest" description="Disordered" evidence="8">
    <location>
        <begin position="274"/>
        <end position="295"/>
    </location>
</feature>
<keyword evidence="6 7" id="KW-0408">Iron</keyword>
<dbReference type="GO" id="GO:0004130">
    <property type="term" value="F:cytochrome-c peroxidase activity"/>
    <property type="evidence" value="ECO:0007669"/>
    <property type="project" value="UniProtKB-EC"/>
</dbReference>
<dbReference type="PANTHER" id="PTHR30600">
    <property type="entry name" value="CYTOCHROME C PEROXIDASE-RELATED"/>
    <property type="match status" value="1"/>
</dbReference>
<evidence type="ECO:0000256" key="7">
    <source>
        <dbReference type="PROSITE-ProRule" id="PRU00433"/>
    </source>
</evidence>
<dbReference type="EMBL" id="OMKW01000002">
    <property type="protein sequence ID" value="SPF29605.1"/>
    <property type="molecule type" value="Genomic_DNA"/>
</dbReference>
<feature type="chain" id="PRO_5015313151" evidence="9">
    <location>
        <begin position="20"/>
        <end position="393"/>
    </location>
</feature>
<dbReference type="Pfam" id="PF03150">
    <property type="entry name" value="CCP_MauG"/>
    <property type="match status" value="1"/>
</dbReference>
<dbReference type="InterPro" id="IPR036909">
    <property type="entry name" value="Cyt_c-like_dom_sf"/>
</dbReference>
<evidence type="ECO:0000256" key="5">
    <source>
        <dbReference type="ARBA" id="ARBA00023002"/>
    </source>
</evidence>
<name>A0A2R8ABX3_9RHOB</name>
<accession>A0A2R8ABX3</accession>
<dbReference type="GO" id="GO:0020037">
    <property type="term" value="F:heme binding"/>
    <property type="evidence" value="ECO:0007669"/>
    <property type="project" value="InterPro"/>
</dbReference>
<keyword evidence="2 7" id="KW-0349">Heme</keyword>
<dbReference type="InterPro" id="IPR004852">
    <property type="entry name" value="Di-haem_cyt_c_peroxidsae"/>
</dbReference>
<keyword evidence="5 11" id="KW-0560">Oxidoreductase</keyword>
<evidence type="ECO:0000313" key="12">
    <source>
        <dbReference type="Proteomes" id="UP000244932"/>
    </source>
</evidence>
<dbReference type="RefSeq" id="WP_162845003.1">
    <property type="nucleotide sequence ID" value="NZ_OMKW01000002.1"/>
</dbReference>
<dbReference type="Gene3D" id="1.10.760.10">
    <property type="entry name" value="Cytochrome c-like domain"/>
    <property type="match status" value="2"/>
</dbReference>
<dbReference type="GO" id="GO:0046872">
    <property type="term" value="F:metal ion binding"/>
    <property type="evidence" value="ECO:0007669"/>
    <property type="project" value="UniProtKB-KW"/>
</dbReference>
<dbReference type="GO" id="GO:0009055">
    <property type="term" value="F:electron transfer activity"/>
    <property type="evidence" value="ECO:0007669"/>
    <property type="project" value="InterPro"/>
</dbReference>
<keyword evidence="11" id="KW-0575">Peroxidase</keyword>
<evidence type="ECO:0000256" key="4">
    <source>
        <dbReference type="ARBA" id="ARBA00022729"/>
    </source>
</evidence>
<organism evidence="11 12">
    <name type="scientific">Pontivivens insulae</name>
    <dbReference type="NCBI Taxonomy" id="1639689"/>
    <lineage>
        <taxon>Bacteria</taxon>
        <taxon>Pseudomonadati</taxon>
        <taxon>Pseudomonadota</taxon>
        <taxon>Alphaproteobacteria</taxon>
        <taxon>Rhodobacterales</taxon>
        <taxon>Paracoccaceae</taxon>
        <taxon>Pontivivens</taxon>
    </lineage>
</organism>
<sequence length="393" mass="43050">MRRSMLILALGVTACVPGAGVQQAELQTEVAAFSFAPVDGAPTLPAFLANYSDVNWPRSYTSTFRRDGSVLSHDNTPRTNPVTDAGATLGRVLFYDTDLSSDGTVSCGTCHQQSRAFTDGLQTSEGVNGHTRRNTSSLVNARFYDNGRFFWDERAATLEEQVIMPILDPIEMGLTEPQMIAAIEARDWYGPLFAQAFGDQNVTTERVADALAQFIRSIVSTQSRYDFARQTSGSARDRFASFSRAENQGKRLFFNGGRGRTACVECHATEAFITDSSRGGEGPSNNGLDRAPTDGGVFETTGDRRDFATFKPPSLRNIALTAPYMHDGRFETLGEVIDHYSDGVEQSATLSDEFRGNGNANFTPQERAALIAFLNTLTDRSLLSDERFSDPFQ</sequence>
<dbReference type="PROSITE" id="PS51007">
    <property type="entry name" value="CYTC"/>
    <property type="match status" value="1"/>
</dbReference>
<dbReference type="EC" id="1.11.1.5" evidence="11"/>
<evidence type="ECO:0000256" key="2">
    <source>
        <dbReference type="ARBA" id="ARBA00022617"/>
    </source>
</evidence>
<gene>
    <name evidence="11" type="primary">ccp_1</name>
    <name evidence="11" type="ORF">POI8812_01918</name>
</gene>
<dbReference type="InterPro" id="IPR009056">
    <property type="entry name" value="Cyt_c-like_dom"/>
</dbReference>
<protein>
    <submittedName>
        <fullName evidence="11">Cytochrome c551 peroxidase</fullName>
        <ecNumber evidence="11">1.11.1.5</ecNumber>
    </submittedName>
</protein>
<keyword evidence="3 7" id="KW-0479">Metal-binding</keyword>
<dbReference type="PROSITE" id="PS51257">
    <property type="entry name" value="PROKAR_LIPOPROTEIN"/>
    <property type="match status" value="1"/>
</dbReference>
<evidence type="ECO:0000256" key="1">
    <source>
        <dbReference type="ARBA" id="ARBA00004196"/>
    </source>
</evidence>
<dbReference type="PANTHER" id="PTHR30600:SF10">
    <property type="entry name" value="BLL6722 PROTEIN"/>
    <property type="match status" value="1"/>
</dbReference>
<dbReference type="Proteomes" id="UP000244932">
    <property type="component" value="Unassembled WGS sequence"/>
</dbReference>
<evidence type="ECO:0000259" key="10">
    <source>
        <dbReference type="PROSITE" id="PS51007"/>
    </source>
</evidence>
<proteinExistence type="predicted"/>
<evidence type="ECO:0000256" key="9">
    <source>
        <dbReference type="SAM" id="SignalP"/>
    </source>
</evidence>
<dbReference type="InterPro" id="IPR051395">
    <property type="entry name" value="Cytochrome_c_Peroxidase/MauG"/>
</dbReference>
<reference evidence="11 12" key="1">
    <citation type="submission" date="2018-03" db="EMBL/GenBank/DDBJ databases">
        <authorList>
            <person name="Keele B.F."/>
        </authorList>
    </citation>
    <scope>NUCLEOTIDE SEQUENCE [LARGE SCALE GENOMIC DNA]</scope>
    <source>
        <strain evidence="11 12">CeCT 8812</strain>
    </source>
</reference>
<evidence type="ECO:0000256" key="3">
    <source>
        <dbReference type="ARBA" id="ARBA00022723"/>
    </source>
</evidence>
<dbReference type="SUPFAM" id="SSF46626">
    <property type="entry name" value="Cytochrome c"/>
    <property type="match status" value="2"/>
</dbReference>
<dbReference type="AlphaFoldDB" id="A0A2R8ABX3"/>
<dbReference type="GO" id="GO:0030313">
    <property type="term" value="C:cell envelope"/>
    <property type="evidence" value="ECO:0007669"/>
    <property type="project" value="UniProtKB-SubCell"/>
</dbReference>
<keyword evidence="4 9" id="KW-0732">Signal</keyword>